<protein>
    <submittedName>
        <fullName evidence="2">Uncharacterized protein</fullName>
    </submittedName>
</protein>
<keyword evidence="1" id="KW-0812">Transmembrane</keyword>
<keyword evidence="3" id="KW-1185">Reference proteome</keyword>
<reference evidence="2" key="1">
    <citation type="submission" date="2022-11" db="EMBL/GenBank/DDBJ databases">
        <authorList>
            <person name="Petersen C."/>
        </authorList>
    </citation>
    <scope>NUCLEOTIDE SEQUENCE</scope>
    <source>
        <strain evidence="2">IBT 30069</strain>
    </source>
</reference>
<feature type="transmembrane region" description="Helical" evidence="1">
    <location>
        <begin position="20"/>
        <end position="39"/>
    </location>
</feature>
<feature type="transmembrane region" description="Helical" evidence="1">
    <location>
        <begin position="153"/>
        <end position="171"/>
    </location>
</feature>
<evidence type="ECO:0000313" key="3">
    <source>
        <dbReference type="Proteomes" id="UP001149165"/>
    </source>
</evidence>
<dbReference type="AlphaFoldDB" id="A0A9W9F3B6"/>
<evidence type="ECO:0000313" key="2">
    <source>
        <dbReference type="EMBL" id="KAJ5092814.1"/>
    </source>
</evidence>
<keyword evidence="1" id="KW-0472">Membrane</keyword>
<reference evidence="2" key="2">
    <citation type="journal article" date="2023" name="IMA Fungus">
        <title>Comparative genomic study of the Penicillium genus elucidates a diverse pangenome and 15 lateral gene transfer events.</title>
        <authorList>
            <person name="Petersen C."/>
            <person name="Sorensen T."/>
            <person name="Nielsen M.R."/>
            <person name="Sondergaard T.E."/>
            <person name="Sorensen J.L."/>
            <person name="Fitzpatrick D.A."/>
            <person name="Frisvad J.C."/>
            <person name="Nielsen K.L."/>
        </authorList>
    </citation>
    <scope>NUCLEOTIDE SEQUENCE</scope>
    <source>
        <strain evidence="2">IBT 30069</strain>
    </source>
</reference>
<evidence type="ECO:0000256" key="1">
    <source>
        <dbReference type="SAM" id="Phobius"/>
    </source>
</evidence>
<organism evidence="2 3">
    <name type="scientific">Penicillium angulare</name>
    <dbReference type="NCBI Taxonomy" id="116970"/>
    <lineage>
        <taxon>Eukaryota</taxon>
        <taxon>Fungi</taxon>
        <taxon>Dikarya</taxon>
        <taxon>Ascomycota</taxon>
        <taxon>Pezizomycotina</taxon>
        <taxon>Eurotiomycetes</taxon>
        <taxon>Eurotiomycetidae</taxon>
        <taxon>Eurotiales</taxon>
        <taxon>Aspergillaceae</taxon>
        <taxon>Penicillium</taxon>
    </lineage>
</organism>
<keyword evidence="1" id="KW-1133">Transmembrane helix</keyword>
<comment type="caution">
    <text evidence="2">The sequence shown here is derived from an EMBL/GenBank/DDBJ whole genome shotgun (WGS) entry which is preliminary data.</text>
</comment>
<gene>
    <name evidence="2" type="ORF">N7456_008675</name>
</gene>
<feature type="transmembrane region" description="Helical" evidence="1">
    <location>
        <begin position="112"/>
        <end position="133"/>
    </location>
</feature>
<sequence>MYEAIESIIDTETGEYVLEILSAFPISKLVTLVGSIFLLHAYSRISDRENTFGRSARMSILISFGVILFITALAFVNLSGFPTSQFVVLINSVTTLYKSSRVNDKKNSSGRAARIGIFIGIGVLFLIAALAFVNNGPDVIEIDLHDQSTLGMLLTSFVLFWFLLGAFLFNANGGQKNLVSEVDISRKRG</sequence>
<accession>A0A9W9F3B6</accession>
<dbReference type="EMBL" id="JAPQKH010000006">
    <property type="protein sequence ID" value="KAJ5092814.1"/>
    <property type="molecule type" value="Genomic_DNA"/>
</dbReference>
<feature type="transmembrane region" description="Helical" evidence="1">
    <location>
        <begin position="84"/>
        <end position="100"/>
    </location>
</feature>
<proteinExistence type="predicted"/>
<name>A0A9W9F3B6_9EURO</name>
<feature type="transmembrane region" description="Helical" evidence="1">
    <location>
        <begin position="60"/>
        <end position="78"/>
    </location>
</feature>
<dbReference type="Proteomes" id="UP001149165">
    <property type="component" value="Unassembled WGS sequence"/>
</dbReference>